<name>A0A1J6HCS0_9HYPH</name>
<feature type="transmembrane region" description="Helical" evidence="1">
    <location>
        <begin position="108"/>
        <end position="131"/>
    </location>
</feature>
<dbReference type="InterPro" id="IPR021279">
    <property type="entry name" value="DUF2721"/>
</dbReference>
<evidence type="ECO:0008006" key="4">
    <source>
        <dbReference type="Google" id="ProtNLM"/>
    </source>
</evidence>
<keyword evidence="3" id="KW-1185">Reference proteome</keyword>
<feature type="transmembrane region" description="Helical" evidence="1">
    <location>
        <begin position="74"/>
        <end position="102"/>
    </location>
</feature>
<feature type="transmembrane region" description="Helical" evidence="1">
    <location>
        <begin position="13"/>
        <end position="35"/>
    </location>
</feature>
<dbReference type="RefSeq" id="WP_071634463.1">
    <property type="nucleotide sequence ID" value="NZ_JBCAUP010000012.1"/>
</dbReference>
<gene>
    <name evidence="2" type="ORF">BLA27_27080</name>
</gene>
<protein>
    <recommendedName>
        <fullName evidence="4">DUF2721 domain-containing protein</fullName>
    </recommendedName>
</protein>
<dbReference type="Pfam" id="PF11026">
    <property type="entry name" value="DUF2721"/>
    <property type="match status" value="1"/>
</dbReference>
<evidence type="ECO:0000313" key="2">
    <source>
        <dbReference type="EMBL" id="OIS90385.1"/>
    </source>
</evidence>
<dbReference type="AlphaFoldDB" id="A0A1J6HCS0"/>
<accession>A0A1J6HCS0</accession>
<proteinExistence type="predicted"/>
<keyword evidence="1" id="KW-1133">Transmembrane helix</keyword>
<reference evidence="2 3" key="1">
    <citation type="submission" date="2016-10" db="EMBL/GenBank/DDBJ databases">
        <title>The Draft Genome Sequence of the Potato Rhizosphere Bacteria Ochrobactrum sp. IPA7.2.</title>
        <authorList>
            <person name="Gogoleva N.E."/>
            <person name="Khlopko Y.A."/>
            <person name="Burygin G.L."/>
            <person name="Plotnikov A.O."/>
        </authorList>
    </citation>
    <scope>NUCLEOTIDE SEQUENCE [LARGE SCALE GENOMIC DNA]</scope>
    <source>
        <strain evidence="2 3">IPA7.2</strain>
    </source>
</reference>
<dbReference type="EMBL" id="MOEC01000055">
    <property type="protein sequence ID" value="OIS90385.1"/>
    <property type="molecule type" value="Genomic_DNA"/>
</dbReference>
<dbReference type="OrthoDB" id="5396182at2"/>
<evidence type="ECO:0000313" key="3">
    <source>
        <dbReference type="Proteomes" id="UP000182985"/>
    </source>
</evidence>
<keyword evidence="1" id="KW-0472">Membrane</keyword>
<dbReference type="Proteomes" id="UP000182985">
    <property type="component" value="Unassembled WGS sequence"/>
</dbReference>
<keyword evidence="1" id="KW-0812">Transmembrane</keyword>
<organism evidence="2 3">
    <name type="scientific">Brucella cytisi</name>
    <dbReference type="NCBI Taxonomy" id="407152"/>
    <lineage>
        <taxon>Bacteria</taxon>
        <taxon>Pseudomonadati</taxon>
        <taxon>Pseudomonadota</taxon>
        <taxon>Alphaproteobacteria</taxon>
        <taxon>Hyphomicrobiales</taxon>
        <taxon>Brucellaceae</taxon>
        <taxon>Brucella/Ochrobactrum group</taxon>
        <taxon>Brucella</taxon>
    </lineage>
</organism>
<evidence type="ECO:0000256" key="1">
    <source>
        <dbReference type="SAM" id="Phobius"/>
    </source>
</evidence>
<comment type="caution">
    <text evidence="2">The sequence shown here is derived from an EMBL/GenBank/DDBJ whole genome shotgun (WGS) entry which is preliminary data.</text>
</comment>
<sequence>MDTPSITSHFAEVIQTSLAPVFLLAGTAGFVNIYVGRLAKLSDRLNDIVEKTEKNKSIQVQLAYLRGRVFALEIAAFFGVSAGICTCAAILNLLAGTLAIGIRQENLFWFFSGAVIFLMFSLAAFLFELAVAGRNMIRQIRSAKRPSDAG</sequence>